<comment type="caution">
    <text evidence="1">The sequence shown here is derived from an EMBL/GenBank/DDBJ whole genome shotgun (WGS) entry which is preliminary data.</text>
</comment>
<dbReference type="PROSITE" id="PS51257">
    <property type="entry name" value="PROKAR_LIPOPROTEIN"/>
    <property type="match status" value="1"/>
</dbReference>
<dbReference type="Proteomes" id="UP000249739">
    <property type="component" value="Unassembled WGS sequence"/>
</dbReference>
<dbReference type="EMBL" id="QFOT01000003">
    <property type="protein sequence ID" value="PZP57340.1"/>
    <property type="molecule type" value="Genomic_DNA"/>
</dbReference>
<reference evidence="1 2" key="1">
    <citation type="submission" date="2017-08" db="EMBL/GenBank/DDBJ databases">
        <title>Infants hospitalized years apart are colonized by the same room-sourced microbial strains.</title>
        <authorList>
            <person name="Brooks B."/>
            <person name="Olm M.R."/>
            <person name="Firek B.A."/>
            <person name="Baker R."/>
            <person name="Thomas B.C."/>
            <person name="Morowitz M.J."/>
            <person name="Banfield J.F."/>
        </authorList>
    </citation>
    <scope>NUCLEOTIDE SEQUENCE [LARGE SCALE GENOMIC DNA]</scope>
    <source>
        <strain evidence="1">S2_006_000_R2_64</strain>
    </source>
</reference>
<protein>
    <submittedName>
        <fullName evidence="1">Entericidin, EcnA/B family</fullName>
    </submittedName>
</protein>
<organism evidence="1 2">
    <name type="scientific">Micavibrio aeruginosavorus</name>
    <dbReference type="NCBI Taxonomy" id="349221"/>
    <lineage>
        <taxon>Bacteria</taxon>
        <taxon>Pseudomonadati</taxon>
        <taxon>Bdellovibrionota</taxon>
        <taxon>Bdellovibrionia</taxon>
        <taxon>Bdellovibrionales</taxon>
        <taxon>Pseudobdellovibrionaceae</taxon>
        <taxon>Micavibrio</taxon>
    </lineage>
</organism>
<evidence type="ECO:0000313" key="2">
    <source>
        <dbReference type="Proteomes" id="UP000249739"/>
    </source>
</evidence>
<sequence>MNLKFVILPALAVSILLLSGCGNTMEGVGRDLEEWGKTLQDTF</sequence>
<proteinExistence type="predicted"/>
<name>A0A2W5FU78_9BACT</name>
<evidence type="ECO:0000313" key="1">
    <source>
        <dbReference type="EMBL" id="PZP57340.1"/>
    </source>
</evidence>
<accession>A0A2W5FU78</accession>
<gene>
    <name evidence="1" type="ORF">DI586_00740</name>
</gene>
<dbReference type="AlphaFoldDB" id="A0A2W5FU78"/>